<evidence type="ECO:0000313" key="5">
    <source>
        <dbReference type="EMBL" id="WNC72078.1"/>
    </source>
</evidence>
<dbReference type="InterPro" id="IPR016032">
    <property type="entry name" value="Sig_transdc_resp-reg_C-effctor"/>
</dbReference>
<protein>
    <submittedName>
        <fullName evidence="5">LuxR C-terminal-related transcriptional regulator</fullName>
    </submittedName>
</protein>
<evidence type="ECO:0000256" key="3">
    <source>
        <dbReference type="ARBA" id="ARBA00023163"/>
    </source>
</evidence>
<proteinExistence type="predicted"/>
<dbReference type="RefSeq" id="WP_348391198.1">
    <property type="nucleotide sequence ID" value="NZ_CP134145.1"/>
</dbReference>
<gene>
    <name evidence="5" type="ORF">RGQ13_18455</name>
</gene>
<dbReference type="CDD" id="cd06170">
    <property type="entry name" value="LuxR_C_like"/>
    <property type="match status" value="1"/>
</dbReference>
<evidence type="ECO:0000313" key="6">
    <source>
        <dbReference type="Proteomes" id="UP001258994"/>
    </source>
</evidence>
<keyword evidence="1" id="KW-0805">Transcription regulation</keyword>
<feature type="domain" description="HTH luxR-type" evidence="4">
    <location>
        <begin position="194"/>
        <end position="259"/>
    </location>
</feature>
<dbReference type="PROSITE" id="PS50043">
    <property type="entry name" value="HTH_LUXR_2"/>
    <property type="match status" value="1"/>
</dbReference>
<evidence type="ECO:0000259" key="4">
    <source>
        <dbReference type="PROSITE" id="PS50043"/>
    </source>
</evidence>
<dbReference type="PANTHER" id="PTHR44688">
    <property type="entry name" value="DNA-BINDING TRANSCRIPTIONAL ACTIVATOR DEVR_DOSR"/>
    <property type="match status" value="1"/>
</dbReference>
<dbReference type="PRINTS" id="PR00038">
    <property type="entry name" value="HTHLUXR"/>
</dbReference>
<evidence type="ECO:0000256" key="1">
    <source>
        <dbReference type="ARBA" id="ARBA00023015"/>
    </source>
</evidence>
<keyword evidence="3" id="KW-0804">Transcription</keyword>
<dbReference type="Pfam" id="PF00196">
    <property type="entry name" value="GerE"/>
    <property type="match status" value="1"/>
</dbReference>
<dbReference type="EMBL" id="CP134145">
    <property type="protein sequence ID" value="WNC72078.1"/>
    <property type="molecule type" value="Genomic_DNA"/>
</dbReference>
<dbReference type="InterPro" id="IPR000792">
    <property type="entry name" value="Tscrpt_reg_LuxR_C"/>
</dbReference>
<keyword evidence="2" id="KW-0238">DNA-binding</keyword>
<reference evidence="6" key="1">
    <citation type="submission" date="2023-09" db="EMBL/GenBank/DDBJ databases">
        <authorList>
            <person name="Li S."/>
            <person name="Li X."/>
            <person name="Zhang C."/>
            <person name="Zhao Z."/>
        </authorList>
    </citation>
    <scope>NUCLEOTIDE SEQUENCE [LARGE SCALE GENOMIC DNA]</scope>
    <source>
        <strain evidence="6">SQ149</strain>
    </source>
</reference>
<dbReference type="PANTHER" id="PTHR44688:SF16">
    <property type="entry name" value="DNA-BINDING TRANSCRIPTIONAL ACTIVATOR DEVR_DOSR"/>
    <property type="match status" value="1"/>
</dbReference>
<evidence type="ECO:0000256" key="2">
    <source>
        <dbReference type="ARBA" id="ARBA00023125"/>
    </source>
</evidence>
<dbReference type="Proteomes" id="UP001258994">
    <property type="component" value="Chromosome"/>
</dbReference>
<dbReference type="Gene3D" id="1.10.10.10">
    <property type="entry name" value="Winged helix-like DNA-binding domain superfamily/Winged helix DNA-binding domain"/>
    <property type="match status" value="1"/>
</dbReference>
<name>A0ABY9TTT3_9GAMM</name>
<dbReference type="SUPFAM" id="SSF46894">
    <property type="entry name" value="C-terminal effector domain of the bipartite response regulators"/>
    <property type="match status" value="1"/>
</dbReference>
<organism evidence="5 6">
    <name type="scientific">Thalassotalea psychrophila</name>
    <dbReference type="NCBI Taxonomy" id="3065647"/>
    <lineage>
        <taxon>Bacteria</taxon>
        <taxon>Pseudomonadati</taxon>
        <taxon>Pseudomonadota</taxon>
        <taxon>Gammaproteobacteria</taxon>
        <taxon>Alteromonadales</taxon>
        <taxon>Colwelliaceae</taxon>
        <taxon>Thalassotalea</taxon>
    </lineage>
</organism>
<sequence>MATIKDLTYWHQVLATVISKDFNSESVSDLLRGLEHLLNASSAMLTIFPEGKQPQTTHYRLLANETPQHQIDAYDSGAYLLDPFYRMAIDEKIEGPYAMKDVAPQGFEQSEYFDLFYKKQGYLDEICIIFQLNEHDIASLSLVRHINEEPFKAQHIKQLNIVFPLLKSIIVKCQQSIDQPEQLDLERHLDNALVKFGSSILTPRECKILHYILHGYAIKFIAEKLENSLETIKHHRKSIYIKLDVSSQSELFYLFIASLKAMPTDANQDPLSYLT</sequence>
<keyword evidence="6" id="KW-1185">Reference proteome</keyword>
<dbReference type="SMART" id="SM00421">
    <property type="entry name" value="HTH_LUXR"/>
    <property type="match status" value="1"/>
</dbReference>
<accession>A0ABY9TTT3</accession>
<dbReference type="InterPro" id="IPR036388">
    <property type="entry name" value="WH-like_DNA-bd_sf"/>
</dbReference>